<evidence type="ECO:0000256" key="4">
    <source>
        <dbReference type="ARBA" id="ARBA00023014"/>
    </source>
</evidence>
<comment type="caution">
    <text evidence="9">The sequence shown here is derived from an EMBL/GenBank/DDBJ whole genome shotgun (WGS) entry which is preliminary data.</text>
</comment>
<dbReference type="InterPro" id="IPR036322">
    <property type="entry name" value="WD40_repeat_dom_sf"/>
</dbReference>
<evidence type="ECO:0000256" key="3">
    <source>
        <dbReference type="ARBA" id="ARBA00022737"/>
    </source>
</evidence>
<feature type="compositionally biased region" description="Low complexity" evidence="6">
    <location>
        <begin position="836"/>
        <end position="852"/>
    </location>
</feature>
<dbReference type="InterPro" id="IPR036010">
    <property type="entry name" value="2Fe-2S_ferredoxin-like_sf"/>
</dbReference>
<dbReference type="PROSITE" id="PS50902">
    <property type="entry name" value="FLAVODOXIN_LIKE"/>
    <property type="match status" value="1"/>
</dbReference>
<dbReference type="InterPro" id="IPR017896">
    <property type="entry name" value="4Fe4S_Fe-S-bd"/>
</dbReference>
<keyword evidence="2 5" id="KW-0853">WD repeat</keyword>
<dbReference type="Pfam" id="PF13510">
    <property type="entry name" value="Fer2_4"/>
    <property type="match status" value="1"/>
</dbReference>
<dbReference type="PANTHER" id="PTHR19848">
    <property type="entry name" value="WD40 REPEAT PROTEIN"/>
    <property type="match status" value="1"/>
</dbReference>
<evidence type="ECO:0000256" key="1">
    <source>
        <dbReference type="ARBA" id="ARBA00006596"/>
    </source>
</evidence>
<feature type="repeat" description="WD" evidence="5">
    <location>
        <begin position="309"/>
        <end position="349"/>
    </location>
</feature>
<evidence type="ECO:0000313" key="10">
    <source>
        <dbReference type="Proteomes" id="UP001150062"/>
    </source>
</evidence>
<dbReference type="InterPro" id="IPR008254">
    <property type="entry name" value="Flavodoxin/NO_synth"/>
</dbReference>
<feature type="domain" description="Flavodoxin-like" evidence="7">
    <location>
        <begin position="1248"/>
        <end position="1390"/>
    </location>
</feature>
<dbReference type="CDD" id="cd00200">
    <property type="entry name" value="WD40"/>
    <property type="match status" value="1"/>
</dbReference>
<dbReference type="Pfam" id="PF00037">
    <property type="entry name" value="Fer4"/>
    <property type="match status" value="1"/>
</dbReference>
<keyword evidence="4" id="KW-0408">Iron</keyword>
<reference evidence="9" key="1">
    <citation type="submission" date="2022-08" db="EMBL/GenBank/DDBJ databases">
        <title>Novel sulfate-reducing endosymbionts in the free-living metamonad Anaeramoeba.</title>
        <authorList>
            <person name="Jerlstrom-Hultqvist J."/>
            <person name="Cepicka I."/>
            <person name="Gallot-Lavallee L."/>
            <person name="Salas-Leiva D."/>
            <person name="Curtis B.A."/>
            <person name="Zahonova K."/>
            <person name="Pipaliya S."/>
            <person name="Dacks J."/>
            <person name="Roger A.J."/>
        </authorList>
    </citation>
    <scope>NUCLEOTIDE SEQUENCE</scope>
    <source>
        <strain evidence="9">Schooner1</strain>
    </source>
</reference>
<dbReference type="Gene3D" id="3.30.70.20">
    <property type="match status" value="1"/>
</dbReference>
<dbReference type="SUPFAM" id="SSF50978">
    <property type="entry name" value="WD40 repeat-like"/>
    <property type="match status" value="1"/>
</dbReference>
<dbReference type="InterPro" id="IPR019775">
    <property type="entry name" value="WD40_repeat_CS"/>
</dbReference>
<evidence type="ECO:0000256" key="6">
    <source>
        <dbReference type="SAM" id="MobiDB-lite"/>
    </source>
</evidence>
<proteinExistence type="inferred from homology"/>
<dbReference type="InterPro" id="IPR001680">
    <property type="entry name" value="WD40_rpt"/>
</dbReference>
<feature type="domain" description="4Fe-4S ferredoxin-type" evidence="8">
    <location>
        <begin position="571"/>
        <end position="600"/>
    </location>
</feature>
<dbReference type="InterPro" id="IPR004108">
    <property type="entry name" value="Fe_hydrogenase_lsu_C"/>
</dbReference>
<dbReference type="Pfam" id="PF00400">
    <property type="entry name" value="WD40"/>
    <property type="match status" value="5"/>
</dbReference>
<keyword evidence="3" id="KW-0677">Repeat</keyword>
<evidence type="ECO:0000259" key="7">
    <source>
        <dbReference type="PROSITE" id="PS50902"/>
    </source>
</evidence>
<feature type="repeat" description="WD" evidence="5">
    <location>
        <begin position="185"/>
        <end position="226"/>
    </location>
</feature>
<dbReference type="SUPFAM" id="SSF52218">
    <property type="entry name" value="Flavoproteins"/>
    <property type="match status" value="1"/>
</dbReference>
<dbReference type="InterPro" id="IPR015943">
    <property type="entry name" value="WD40/YVTN_repeat-like_dom_sf"/>
</dbReference>
<name>A0ABQ8Z5T9_9EUKA</name>
<organism evidence="9 10">
    <name type="scientific">Anaeramoeba flamelloides</name>
    <dbReference type="NCBI Taxonomy" id="1746091"/>
    <lineage>
        <taxon>Eukaryota</taxon>
        <taxon>Metamonada</taxon>
        <taxon>Anaeramoebidae</taxon>
        <taxon>Anaeramoeba</taxon>
    </lineage>
</organism>
<keyword evidence="4" id="KW-0479">Metal-binding</keyword>
<dbReference type="Gene3D" id="3.10.20.740">
    <property type="match status" value="1"/>
</dbReference>
<comment type="similarity">
    <text evidence="1">Belongs to the NARF family.</text>
</comment>
<evidence type="ECO:0000259" key="8">
    <source>
        <dbReference type="PROSITE" id="PS51379"/>
    </source>
</evidence>
<feature type="compositionally biased region" description="Acidic residues" evidence="6">
    <location>
        <begin position="814"/>
        <end position="829"/>
    </location>
</feature>
<feature type="domain" description="4Fe-4S ferredoxin-type" evidence="8">
    <location>
        <begin position="525"/>
        <end position="555"/>
    </location>
</feature>
<accession>A0ABQ8Z5T9</accession>
<feature type="region of interest" description="Disordered" evidence="6">
    <location>
        <begin position="811"/>
        <end position="852"/>
    </location>
</feature>
<feature type="repeat" description="WD" evidence="5">
    <location>
        <begin position="144"/>
        <end position="184"/>
    </location>
</feature>
<feature type="repeat" description="WD" evidence="5">
    <location>
        <begin position="227"/>
        <end position="266"/>
    </location>
</feature>
<dbReference type="PROSITE" id="PS00198">
    <property type="entry name" value="4FE4S_FER_1"/>
    <property type="match status" value="1"/>
</dbReference>
<dbReference type="PRINTS" id="PR00369">
    <property type="entry name" value="FLAVODOXIN"/>
</dbReference>
<keyword evidence="4" id="KW-0411">Iron-sulfur</keyword>
<gene>
    <name evidence="9" type="ORF">M0813_14307</name>
</gene>
<feature type="region of interest" description="Disordered" evidence="6">
    <location>
        <begin position="1208"/>
        <end position="1240"/>
    </location>
</feature>
<dbReference type="SUPFAM" id="SSF53920">
    <property type="entry name" value="Fe-only hydrogenase"/>
    <property type="match status" value="2"/>
</dbReference>
<dbReference type="SUPFAM" id="SSF54862">
    <property type="entry name" value="4Fe-4S ferredoxins"/>
    <property type="match status" value="1"/>
</dbReference>
<dbReference type="InterPro" id="IPR001094">
    <property type="entry name" value="Flavdoxin-like"/>
</dbReference>
<dbReference type="Pfam" id="PF00258">
    <property type="entry name" value="Flavodoxin_1"/>
    <property type="match status" value="1"/>
</dbReference>
<feature type="compositionally biased region" description="Basic residues" evidence="6">
    <location>
        <begin position="928"/>
        <end position="955"/>
    </location>
</feature>
<dbReference type="Gene3D" id="2.130.10.10">
    <property type="entry name" value="YVTN repeat-like/Quinoprotein amine dehydrogenase"/>
    <property type="match status" value="2"/>
</dbReference>
<dbReference type="Gene3D" id="3.40.50.360">
    <property type="match status" value="1"/>
</dbReference>
<feature type="repeat" description="WD" evidence="5">
    <location>
        <begin position="103"/>
        <end position="143"/>
    </location>
</feature>
<evidence type="ECO:0000256" key="2">
    <source>
        <dbReference type="ARBA" id="ARBA00022574"/>
    </source>
</evidence>
<dbReference type="PANTHER" id="PTHR19848:SF8">
    <property type="entry name" value="F-BOX AND WD REPEAT DOMAIN CONTAINING 7"/>
    <property type="match status" value="1"/>
</dbReference>
<dbReference type="SUPFAM" id="SSF54292">
    <property type="entry name" value="2Fe-2S ferredoxin-like"/>
    <property type="match status" value="1"/>
</dbReference>
<sequence>MLKQENKNPLRKETVLTPIIQYQNENNSSVNTISFYDNQIIAGCSDHKIHFYHSDINTCIKTYEGNESKVNIVKIYENKLYSSNQQGQILVYNLQTDQLLSKFEAHKQQITCLNIDNSGRLFSGSADKTIKLWNKQNGTLIKDFQGHTDLITRLHITKENKLYSSSIDKTLKSWDIETGKMINNFESHKGWVLNFQFDETNNLLYSGSHDSTIKIWDTRLNKCIHTFQEHKYAVSQVLINGSTLISSSWDGNIGLWNLKNKKKSPTFLKGHFGQVRGILLKGNSKLYSYSNDSDIRFWDLKKKKCKNILNGHSKPIYGLQFDSKDRLFSFSSDGTIVRWPSSENKNRKSIEMEKEELKMRQSTLFLQGLSSKIEVFINNKPYWTTTNNTILNLCKSNGIEVLSFCHHSRLSPIGICGLCSVEILNNFGEHEIVHACSYRCRQNLKIWTNTNKVKKYLQKAILALDQKRRIKKILTNNQIKNSTKHFNNNGMDVNNSEDEDEDEDDFFNTTFLKMKKSINFIDKTDSIQLDFSKCVDCGRCVQACKEIMGLNVFNMKIESPYLNGCSLETNNNNCLSETNCIDCGQCTLFCPTNALKENNTSLKLVKEKLNDPNIHIMMAISPEVLLSFPEIFKNQNFGENNYENLEKKIIYILKLLGFDNIFNLELAINLSLIEETLLLHKKIQKKDFKNLPLISSCCPSFKKLYQKKYPKLLKYFSNVDLPIHIFGLLSKTIYAKRLKINPKNIFTIVLTGCVSVKSELKSESNDCFIINKDDETEKIKKIDAILSLREIGQLIKQKKIKINQLQFKNIKKDDDDDDEDDDDDDDDDTDKDKSKGSGNESNNDNNDKGVNGFNNLKYSTIFEKQKSYKNSINTIVRTGYIKSIIECYRQIIKIRRQTMSGHVKKNEIQNINEIVSDPEQNNEEKMKINKTKSKKKPKLKNKMQKKNKKQNKTPKSKKENDNKNSPNVNKKRKMIKSKTLNKLLRKKLSFKLKDEEIVDQTYLFEKKNLTNTDSFELIKNQNLLPKLNHIENENKQLFNYNNNNNKNNNNNNNQNNNNANNNNNNSDNFENVFKNSTINFERYTKNPHIYQAVTILNDRKINLLSVDGGSACKYSFRLINKSEVVNFHYIEGRACPLSCVGGGGHPKTFEKPFNKRMKLLKSLISDSKTPKFKKIQKKFYIIYQNIKLNNMKNGNILNKQNLNLKKQKLKNDNYNNNGNKRKNENIDDEDQNSNNDSNNYNNNNKHSILILWGSQTGIAREIANIIFEKCNSLKLKTRIKSLQNFKINSLLKEENVIFVLSTYWEGSFPLNASGFWNKLQKSNLNLSNLKYSVVGVGNSSYSNFNTASILLDIHLERGCNANRIRSICLTDSQDKRGYLTSLQPFLASLKSYK</sequence>
<dbReference type="Pfam" id="PF02906">
    <property type="entry name" value="Fe_hyd_lg_C"/>
    <property type="match status" value="2"/>
</dbReference>
<dbReference type="PROSITE" id="PS51379">
    <property type="entry name" value="4FE4S_FER_2"/>
    <property type="match status" value="2"/>
</dbReference>
<dbReference type="Gene3D" id="3.40.50.1780">
    <property type="match status" value="2"/>
</dbReference>
<dbReference type="InterPro" id="IPR029039">
    <property type="entry name" value="Flavoprotein-like_sf"/>
</dbReference>
<dbReference type="InterPro" id="IPR009016">
    <property type="entry name" value="Fe_hydrogenase"/>
</dbReference>
<dbReference type="PROSITE" id="PS50294">
    <property type="entry name" value="WD_REPEATS_REGION"/>
    <property type="match status" value="3"/>
</dbReference>
<dbReference type="PROSITE" id="PS50082">
    <property type="entry name" value="WD_REPEATS_2"/>
    <property type="match status" value="6"/>
</dbReference>
<dbReference type="InterPro" id="IPR001041">
    <property type="entry name" value="2Fe-2S_ferredoxin-type"/>
</dbReference>
<feature type="region of interest" description="Disordered" evidence="6">
    <location>
        <begin position="1038"/>
        <end position="1070"/>
    </location>
</feature>
<protein>
    <submittedName>
        <fullName evidence="9">Uncharacterized protein</fullName>
    </submittedName>
</protein>
<dbReference type="InterPro" id="IPR017900">
    <property type="entry name" value="4Fe4S_Fe_S_CS"/>
</dbReference>
<dbReference type="SMART" id="SM00320">
    <property type="entry name" value="WD40"/>
    <property type="match status" value="8"/>
</dbReference>
<dbReference type="PRINTS" id="PR00320">
    <property type="entry name" value="GPROTEINBRPT"/>
</dbReference>
<dbReference type="CDD" id="cd00207">
    <property type="entry name" value="fer2"/>
    <property type="match status" value="1"/>
</dbReference>
<dbReference type="PROSITE" id="PS00678">
    <property type="entry name" value="WD_REPEATS_1"/>
    <property type="match status" value="3"/>
</dbReference>
<evidence type="ECO:0000256" key="5">
    <source>
        <dbReference type="PROSITE-ProRule" id="PRU00221"/>
    </source>
</evidence>
<dbReference type="EMBL" id="JAOAOG010000047">
    <property type="protein sequence ID" value="KAJ6252159.1"/>
    <property type="molecule type" value="Genomic_DNA"/>
</dbReference>
<feature type="region of interest" description="Disordered" evidence="6">
    <location>
        <begin position="914"/>
        <end position="980"/>
    </location>
</feature>
<feature type="repeat" description="WD" evidence="5">
    <location>
        <begin position="268"/>
        <end position="308"/>
    </location>
</feature>
<dbReference type="Proteomes" id="UP001150062">
    <property type="component" value="Unassembled WGS sequence"/>
</dbReference>
<keyword evidence="10" id="KW-1185">Reference proteome</keyword>
<dbReference type="InterPro" id="IPR020472">
    <property type="entry name" value="WD40_PAC1"/>
</dbReference>
<evidence type="ECO:0000313" key="9">
    <source>
        <dbReference type="EMBL" id="KAJ6252159.1"/>
    </source>
</evidence>